<evidence type="ECO:0000259" key="2">
    <source>
        <dbReference type="PROSITE" id="PS50110"/>
    </source>
</evidence>
<comment type="caution">
    <text evidence="3">The sequence shown here is derived from an EMBL/GenBank/DDBJ whole genome shotgun (WGS) entry which is preliminary data.</text>
</comment>
<protein>
    <submittedName>
        <fullName evidence="3">Response regulator</fullName>
    </submittedName>
</protein>
<dbReference type="EMBL" id="JARJJS010000003">
    <property type="protein sequence ID" value="MDF4025905.1"/>
    <property type="molecule type" value="Genomic_DNA"/>
</dbReference>
<name>A0ABT6BCQ1_9GAMM</name>
<keyword evidence="4" id="KW-1185">Reference proteome</keyword>
<gene>
    <name evidence="3" type="ORF">P3W24_13085</name>
</gene>
<dbReference type="PROSITE" id="PS50110">
    <property type="entry name" value="RESPONSE_REGULATORY"/>
    <property type="match status" value="1"/>
</dbReference>
<evidence type="ECO:0000313" key="4">
    <source>
        <dbReference type="Proteomes" id="UP001528850"/>
    </source>
</evidence>
<dbReference type="Gene3D" id="3.40.50.2300">
    <property type="match status" value="1"/>
</dbReference>
<dbReference type="SUPFAM" id="SSF52172">
    <property type="entry name" value="CheY-like"/>
    <property type="match status" value="1"/>
</dbReference>
<reference evidence="3 4" key="1">
    <citation type="journal article" date="2024" name="Curr. Microbiol.">
        <title>Luteibacter sahnii sp. nov., A Novel Yellow-Colored Xanthomonadin Pigment Producing Probiotic Bacterium from Healthy Rice Seed Microbiome.</title>
        <authorList>
            <person name="Jaiswal G."/>
            <person name="Rana R."/>
            <person name="Nayak P.K."/>
            <person name="Chouhan R."/>
            <person name="Gandhi S.G."/>
            <person name="Patel H.K."/>
            <person name="Patil P.B."/>
        </authorList>
    </citation>
    <scope>NUCLEOTIDE SEQUENCE [LARGE SCALE GENOMIC DNA]</scope>
    <source>
        <strain evidence="3 4">PPL201</strain>
    </source>
</reference>
<evidence type="ECO:0000256" key="1">
    <source>
        <dbReference type="PROSITE-ProRule" id="PRU00169"/>
    </source>
</evidence>
<organism evidence="3 4">
    <name type="scientific">Luteibacter sahnii</name>
    <dbReference type="NCBI Taxonomy" id="3021977"/>
    <lineage>
        <taxon>Bacteria</taxon>
        <taxon>Pseudomonadati</taxon>
        <taxon>Pseudomonadota</taxon>
        <taxon>Gammaproteobacteria</taxon>
        <taxon>Lysobacterales</taxon>
        <taxon>Rhodanobacteraceae</taxon>
        <taxon>Luteibacter</taxon>
    </lineage>
</organism>
<dbReference type="Pfam" id="PF00072">
    <property type="entry name" value="Response_reg"/>
    <property type="match status" value="1"/>
</dbReference>
<dbReference type="InterPro" id="IPR001789">
    <property type="entry name" value="Sig_transdc_resp-reg_receiver"/>
</dbReference>
<accession>A0ABT6BCQ1</accession>
<proteinExistence type="predicted"/>
<feature type="modified residue" description="4-aspartylphosphate" evidence="1">
    <location>
        <position position="56"/>
    </location>
</feature>
<dbReference type="RefSeq" id="WP_320551839.1">
    <property type="nucleotide sequence ID" value="NZ_JAQLOK010000004.1"/>
</dbReference>
<evidence type="ECO:0000313" key="3">
    <source>
        <dbReference type="EMBL" id="MDF4025905.1"/>
    </source>
</evidence>
<keyword evidence="1" id="KW-0597">Phosphoprotein</keyword>
<feature type="domain" description="Response regulatory" evidence="2">
    <location>
        <begin position="5"/>
        <end position="116"/>
    </location>
</feature>
<dbReference type="Proteomes" id="UP001528850">
    <property type="component" value="Unassembled WGS sequence"/>
</dbReference>
<dbReference type="SMART" id="SM00448">
    <property type="entry name" value="REC"/>
    <property type="match status" value="1"/>
</dbReference>
<dbReference type="InterPro" id="IPR011006">
    <property type="entry name" value="CheY-like_superfamily"/>
</dbReference>
<sequence>MTAPRIMLVEDEFLIAHAVRKMLESSGIVVIGPYPAVRPALDWLDNEPRPDGAILDVNLAEQRVFSLADRLLELGVRIVFTTGYDASSLPARYAGVTCLQKPVRIARVLEALGLGSSMSP</sequence>